<evidence type="ECO:0000256" key="2">
    <source>
        <dbReference type="SAM" id="SignalP"/>
    </source>
</evidence>
<keyword evidence="2" id="KW-0732">Signal</keyword>
<feature type="compositionally biased region" description="Pro residues" evidence="1">
    <location>
        <begin position="179"/>
        <end position="188"/>
    </location>
</feature>
<dbReference type="OrthoDB" id="10565873at2759"/>
<evidence type="ECO:0000256" key="1">
    <source>
        <dbReference type="SAM" id="MobiDB-lite"/>
    </source>
</evidence>
<reference evidence="3 4" key="1">
    <citation type="journal article" date="2020" name="Genome Biol. Evol.">
        <title>A new high-quality draft genome assembly of the Chinese cordyceps Ophiocordyceps sinensis.</title>
        <authorList>
            <person name="Shu R."/>
            <person name="Zhang J."/>
            <person name="Meng Q."/>
            <person name="Zhang H."/>
            <person name="Zhou G."/>
            <person name="Li M."/>
            <person name="Wu P."/>
            <person name="Zhao Y."/>
            <person name="Chen C."/>
            <person name="Qin Q."/>
        </authorList>
    </citation>
    <scope>NUCLEOTIDE SEQUENCE [LARGE SCALE GENOMIC DNA]</scope>
    <source>
        <strain evidence="3 4">IOZ07</strain>
    </source>
</reference>
<sequence>MKLTLAMAALVAVVSAADGFLPKHDECKDKDTLKCSIKCLKTAATGIKCSGDALKSVCHHIDDSKPLKGCLSKCGVSGAITDVAFITVKNAFCDDYTNKPRPKPISNRPKLPTKPKPTTKPKPKPKPTTTIEPYKPDFKPYKHEPKPYKPEPAPTPKPYKPEPKPYKPKPKPTITITPELPPKPYKPTPKPHKPEPQPEPEPEPYRA</sequence>
<feature type="compositionally biased region" description="Acidic residues" evidence="1">
    <location>
        <begin position="198"/>
        <end position="207"/>
    </location>
</feature>
<dbReference type="PRINTS" id="PR01217">
    <property type="entry name" value="PRICHEXTENSN"/>
</dbReference>
<feature type="region of interest" description="Disordered" evidence="1">
    <location>
        <begin position="97"/>
        <end position="207"/>
    </location>
</feature>
<feature type="compositionally biased region" description="Basic and acidic residues" evidence="1">
    <location>
        <begin position="134"/>
        <end position="149"/>
    </location>
</feature>
<feature type="signal peptide" evidence="2">
    <location>
        <begin position="1"/>
        <end position="19"/>
    </location>
</feature>
<evidence type="ECO:0000313" key="3">
    <source>
        <dbReference type="EMBL" id="KAF4508839.1"/>
    </source>
</evidence>
<evidence type="ECO:0000313" key="4">
    <source>
        <dbReference type="Proteomes" id="UP000557566"/>
    </source>
</evidence>
<comment type="caution">
    <text evidence="3">The sequence shown here is derived from an EMBL/GenBank/DDBJ whole genome shotgun (WGS) entry which is preliminary data.</text>
</comment>
<protein>
    <submittedName>
        <fullName evidence="3">Uncharacterized protein</fullName>
    </submittedName>
</protein>
<gene>
    <name evidence="3" type="ORF">G6O67_005171</name>
</gene>
<feature type="compositionally biased region" description="Basic residues" evidence="1">
    <location>
        <begin position="111"/>
        <end position="125"/>
    </location>
</feature>
<dbReference type="AlphaFoldDB" id="A0A8H4PR00"/>
<accession>A0A8H4PR00</accession>
<organism evidence="3 4">
    <name type="scientific">Ophiocordyceps sinensis</name>
    <dbReference type="NCBI Taxonomy" id="72228"/>
    <lineage>
        <taxon>Eukaryota</taxon>
        <taxon>Fungi</taxon>
        <taxon>Dikarya</taxon>
        <taxon>Ascomycota</taxon>
        <taxon>Pezizomycotina</taxon>
        <taxon>Sordariomycetes</taxon>
        <taxon>Hypocreomycetidae</taxon>
        <taxon>Hypocreales</taxon>
        <taxon>Ophiocordycipitaceae</taxon>
        <taxon>Ophiocordyceps</taxon>
    </lineage>
</organism>
<dbReference type="EMBL" id="JAAVMX010000005">
    <property type="protein sequence ID" value="KAF4508839.1"/>
    <property type="molecule type" value="Genomic_DNA"/>
</dbReference>
<dbReference type="Proteomes" id="UP000557566">
    <property type="component" value="Unassembled WGS sequence"/>
</dbReference>
<proteinExistence type="predicted"/>
<name>A0A8H4PR00_9HYPO</name>
<keyword evidence="4" id="KW-1185">Reference proteome</keyword>
<feature type="chain" id="PRO_5034760091" evidence="2">
    <location>
        <begin position="20"/>
        <end position="207"/>
    </location>
</feature>